<name>A0A317NXG2_9NOCA</name>
<dbReference type="AlphaFoldDB" id="A0A317NXG2"/>
<comment type="caution">
    <text evidence="1">The sequence shown here is derived from an EMBL/GenBank/DDBJ whole genome shotgun (WGS) entry which is preliminary data.</text>
</comment>
<dbReference type="Proteomes" id="UP000246410">
    <property type="component" value="Unassembled WGS sequence"/>
</dbReference>
<sequence length="51" mass="5539">MIVRTWKKVAPATQFIRNTVQIVAGCLVVRDEAASMIEIIADGIAAMLLLP</sequence>
<reference evidence="1 2" key="1">
    <citation type="submission" date="2018-05" db="EMBL/GenBank/DDBJ databases">
        <title>Genomic Encyclopedia of Type Strains, Phase IV (KMG-IV): sequencing the most valuable type-strain genomes for metagenomic binning, comparative biology and taxonomic classification.</title>
        <authorList>
            <person name="Goeker M."/>
        </authorList>
    </citation>
    <scope>NUCLEOTIDE SEQUENCE [LARGE SCALE GENOMIC DNA]</scope>
    <source>
        <strain evidence="1 2">DSM 44717</strain>
    </source>
</reference>
<accession>A0A317NXG2</accession>
<keyword evidence="2" id="KW-1185">Reference proteome</keyword>
<organism evidence="1 2">
    <name type="scientific">Nocardia neocaledoniensis</name>
    <dbReference type="NCBI Taxonomy" id="236511"/>
    <lineage>
        <taxon>Bacteria</taxon>
        <taxon>Bacillati</taxon>
        <taxon>Actinomycetota</taxon>
        <taxon>Actinomycetes</taxon>
        <taxon>Mycobacteriales</taxon>
        <taxon>Nocardiaceae</taxon>
        <taxon>Nocardia</taxon>
    </lineage>
</organism>
<proteinExistence type="predicted"/>
<gene>
    <name evidence="1" type="ORF">DFR69_102741</name>
</gene>
<evidence type="ECO:0000313" key="1">
    <source>
        <dbReference type="EMBL" id="PWV79675.1"/>
    </source>
</evidence>
<evidence type="ECO:0000313" key="2">
    <source>
        <dbReference type="Proteomes" id="UP000246410"/>
    </source>
</evidence>
<protein>
    <submittedName>
        <fullName evidence="1">Uncharacterized protein</fullName>
    </submittedName>
</protein>
<dbReference type="EMBL" id="QGTL01000002">
    <property type="protein sequence ID" value="PWV79675.1"/>
    <property type="molecule type" value="Genomic_DNA"/>
</dbReference>